<comment type="caution">
    <text evidence="5">The sequence shown here is derived from an EMBL/GenBank/DDBJ whole genome shotgun (WGS) entry which is preliminary data.</text>
</comment>
<dbReference type="EC" id="3.1.21.-" evidence="5"/>
<dbReference type="PANTHER" id="PTHR30408:SF12">
    <property type="entry name" value="TYPE I RESTRICTION ENZYME MJAVIII SPECIFICITY SUBUNIT"/>
    <property type="match status" value="1"/>
</dbReference>
<evidence type="ECO:0000256" key="3">
    <source>
        <dbReference type="ARBA" id="ARBA00023125"/>
    </source>
</evidence>
<keyword evidence="5" id="KW-0255">Endonuclease</keyword>
<evidence type="ECO:0000256" key="2">
    <source>
        <dbReference type="ARBA" id="ARBA00022747"/>
    </source>
</evidence>
<keyword evidence="2" id="KW-0680">Restriction system</keyword>
<comment type="similarity">
    <text evidence="1">Belongs to the type-I restriction system S methylase family.</text>
</comment>
<evidence type="ECO:0000313" key="5">
    <source>
        <dbReference type="EMBL" id="MFC3673542.1"/>
    </source>
</evidence>
<dbReference type="GO" id="GO:0004519">
    <property type="term" value="F:endonuclease activity"/>
    <property type="evidence" value="ECO:0007669"/>
    <property type="project" value="UniProtKB-KW"/>
</dbReference>
<protein>
    <submittedName>
        <fullName evidence="5">Restriction endonuclease subunit S</fullName>
        <ecNumber evidence="5">3.1.21.-</ecNumber>
    </submittedName>
</protein>
<keyword evidence="6" id="KW-1185">Reference proteome</keyword>
<dbReference type="SUPFAM" id="SSF116734">
    <property type="entry name" value="DNA methylase specificity domain"/>
    <property type="match status" value="2"/>
</dbReference>
<keyword evidence="5" id="KW-0378">Hydrolase</keyword>
<dbReference type="EMBL" id="JBHRYE010000048">
    <property type="protein sequence ID" value="MFC3673542.1"/>
    <property type="molecule type" value="Genomic_DNA"/>
</dbReference>
<dbReference type="InterPro" id="IPR000055">
    <property type="entry name" value="Restrct_endonuc_typeI_TRD"/>
</dbReference>
<evidence type="ECO:0000256" key="1">
    <source>
        <dbReference type="ARBA" id="ARBA00010923"/>
    </source>
</evidence>
<evidence type="ECO:0000313" key="6">
    <source>
        <dbReference type="Proteomes" id="UP001595683"/>
    </source>
</evidence>
<dbReference type="InterPro" id="IPR052021">
    <property type="entry name" value="Type-I_RS_S_subunit"/>
</dbReference>
<dbReference type="PANTHER" id="PTHR30408">
    <property type="entry name" value="TYPE-1 RESTRICTION ENZYME ECOKI SPECIFICITY PROTEIN"/>
    <property type="match status" value="1"/>
</dbReference>
<keyword evidence="3" id="KW-0238">DNA-binding</keyword>
<reference evidence="6" key="1">
    <citation type="journal article" date="2019" name="Int. J. Syst. Evol. Microbiol.">
        <title>The Global Catalogue of Microorganisms (GCM) 10K type strain sequencing project: providing services to taxonomists for standard genome sequencing and annotation.</title>
        <authorList>
            <consortium name="The Broad Institute Genomics Platform"/>
            <consortium name="The Broad Institute Genome Sequencing Center for Infectious Disease"/>
            <person name="Wu L."/>
            <person name="Ma J."/>
        </authorList>
    </citation>
    <scope>NUCLEOTIDE SEQUENCE [LARGE SCALE GENOMIC DNA]</scope>
    <source>
        <strain evidence="6">KCTC 42224</strain>
    </source>
</reference>
<dbReference type="Gene3D" id="3.90.220.20">
    <property type="entry name" value="DNA methylase specificity domains"/>
    <property type="match status" value="2"/>
</dbReference>
<keyword evidence="5" id="KW-0540">Nuclease</keyword>
<dbReference type="Pfam" id="PF01420">
    <property type="entry name" value="Methylase_S"/>
    <property type="match status" value="2"/>
</dbReference>
<accession>A0ABV7V9J1</accession>
<name>A0ABV7V9J1_9SPHN</name>
<gene>
    <name evidence="5" type="ORF">ACFOOT_19140</name>
</gene>
<dbReference type="GO" id="GO:0016787">
    <property type="term" value="F:hydrolase activity"/>
    <property type="evidence" value="ECO:0007669"/>
    <property type="project" value="UniProtKB-KW"/>
</dbReference>
<feature type="domain" description="Type I restriction modification DNA specificity" evidence="4">
    <location>
        <begin position="15"/>
        <end position="181"/>
    </location>
</feature>
<feature type="domain" description="Type I restriction modification DNA specificity" evidence="4">
    <location>
        <begin position="216"/>
        <end position="355"/>
    </location>
</feature>
<dbReference type="Proteomes" id="UP001595683">
    <property type="component" value="Unassembled WGS sequence"/>
</dbReference>
<sequence>MSAVAELERAVTGLPSGWHEVVLSDVAEVNPDTLRASTAPDFAFGYIDISQIDGPGQCAGWTEQTFGEAPSRARRRVQAGDILVSTVRPYLRSFAQVPSAPLPLVASTGFAVIRATGEADQQFLYQHVLHASFIDHLTPRMTGSNYPAVSASDVEAYPISLPPLDEQRRIAEVLRSVDEAIAASAAVVASARALLSNVGREVLRSADEEPAEGEQRFALLDICRPKQHPIIGKAELTESGYPVYGANGQIGYCHSYTHAQPVIAITCRGATCGTVNWVPAKSYVTGNAMALDQLDRKRLDERFLFHYVSTWGVDRSISGSAQPQITRQSLSCVDIIAPDLERQREIADALDAIEDQVRAASSAFEATRSVKTALMSDLLSGRVRVPV</sequence>
<evidence type="ECO:0000259" key="4">
    <source>
        <dbReference type="Pfam" id="PF01420"/>
    </source>
</evidence>
<dbReference type="InterPro" id="IPR044946">
    <property type="entry name" value="Restrct_endonuc_typeI_TRD_sf"/>
</dbReference>
<organism evidence="5 6">
    <name type="scientific">Novosphingobium pokkalii</name>
    <dbReference type="NCBI Taxonomy" id="1770194"/>
    <lineage>
        <taxon>Bacteria</taxon>
        <taxon>Pseudomonadati</taxon>
        <taxon>Pseudomonadota</taxon>
        <taxon>Alphaproteobacteria</taxon>
        <taxon>Sphingomonadales</taxon>
        <taxon>Sphingomonadaceae</taxon>
        <taxon>Novosphingobium</taxon>
    </lineage>
</organism>
<dbReference type="RefSeq" id="WP_191325913.1">
    <property type="nucleotide sequence ID" value="NZ_BMZP01000024.1"/>
</dbReference>
<dbReference type="CDD" id="cd17266">
    <property type="entry name" value="RMtype1_S_Sau1132ORF3780P-TRD2-CR2_like"/>
    <property type="match status" value="1"/>
</dbReference>
<proteinExistence type="inferred from homology"/>